<keyword evidence="1" id="KW-0472">Membrane</keyword>
<keyword evidence="1" id="KW-0812">Transmembrane</keyword>
<gene>
    <name evidence="2" type="ORF">BO219_10020</name>
</gene>
<keyword evidence="1" id="KW-1133">Transmembrane helix</keyword>
<feature type="transmembrane region" description="Helical" evidence="1">
    <location>
        <begin position="9"/>
        <end position="28"/>
    </location>
</feature>
<evidence type="ECO:0000313" key="3">
    <source>
        <dbReference type="Proteomes" id="UP000188458"/>
    </source>
</evidence>
<name>A0A1V3FKE1_9BACL</name>
<evidence type="ECO:0000313" key="2">
    <source>
        <dbReference type="EMBL" id="OOE02096.1"/>
    </source>
</evidence>
<evidence type="ECO:0000256" key="1">
    <source>
        <dbReference type="SAM" id="Phobius"/>
    </source>
</evidence>
<protein>
    <submittedName>
        <fullName evidence="2">Uncharacterized protein</fullName>
    </submittedName>
</protein>
<keyword evidence="3" id="KW-1185">Reference proteome</keyword>
<feature type="transmembrane region" description="Helical" evidence="1">
    <location>
        <begin position="57"/>
        <end position="86"/>
    </location>
</feature>
<dbReference type="Proteomes" id="UP000188458">
    <property type="component" value="Unassembled WGS sequence"/>
</dbReference>
<comment type="caution">
    <text evidence="2">The sequence shown here is derived from an EMBL/GenBank/DDBJ whole genome shotgun (WGS) entry which is preliminary data.</text>
</comment>
<dbReference type="EMBL" id="MQAD01000017">
    <property type="protein sequence ID" value="OOE02096.1"/>
    <property type="molecule type" value="Genomic_DNA"/>
</dbReference>
<dbReference type="RefSeq" id="WP_077429423.1">
    <property type="nucleotide sequence ID" value="NZ_MQAD01000017.1"/>
</dbReference>
<accession>A0A1V3FKE1</accession>
<organism evidence="2 3">
    <name type="scientific">Anoxybacillus kestanbolensis</name>
    <dbReference type="NCBI Taxonomy" id="227476"/>
    <lineage>
        <taxon>Bacteria</taxon>
        <taxon>Bacillati</taxon>
        <taxon>Bacillota</taxon>
        <taxon>Bacilli</taxon>
        <taxon>Bacillales</taxon>
        <taxon>Anoxybacillaceae</taxon>
        <taxon>Anoxybacillus</taxon>
    </lineage>
</organism>
<proteinExistence type="predicted"/>
<sequence length="89" mass="9981">MTENQLKWSGFFVTVIGVVGLVLIFFSVDFGTSLADSWVAKQGGASTERYHIILESYIHSFLIAGSILFGFSLLFAIFTYFAFMLLPKR</sequence>
<reference evidence="3" key="1">
    <citation type="submission" date="2016-11" db="EMBL/GenBank/DDBJ databases">
        <title>Draft genome sequence of Anoxybacillus sp. strain 103 isolated from the Qarvajar hot spring in Nagorno-Karabach.</title>
        <authorList>
            <person name="Hovhannisyan P."/>
            <person name="Panosyan H."/>
            <person name="Birkeland N.-K."/>
        </authorList>
    </citation>
    <scope>NUCLEOTIDE SEQUENCE [LARGE SCALE GENOMIC DNA]</scope>
    <source>
        <strain evidence="3">103</strain>
    </source>
</reference>
<dbReference type="AlphaFoldDB" id="A0A1V3FKE1"/>